<name>A0A0E0GQ39_ORYNI</name>
<proteinExistence type="predicted"/>
<keyword evidence="3" id="KW-1185">Reference proteome</keyword>
<sequence length="266" mass="28360">MRRRRNIPQMHTWAPPESPSPAPRRFRSLVPTPVPHWPSRLRRRRRGGYGCAPRRRRRRPTCSPGLGPRGRWRRAGGWRSSPRGRSGAARSTSAGSPSRATWAEEGSPAGAGAPGPAAGTATRCSTAASTRPSCSAPAPTPSPSSSPSTTTTGMDGRSLRSCGTCPSTTGRLTRRPSRPTRATKASRSSSSTVLGCSGLASSGSRFTGPFHITTTISARHCFHSRIGGLFPQRLCSIRRPGLRYGTVSTSWPAGSCGLLHTWLHMA</sequence>
<evidence type="ECO:0000313" key="3">
    <source>
        <dbReference type="Proteomes" id="UP000006591"/>
    </source>
</evidence>
<accession>A0A0E0GQ39</accession>
<dbReference type="Gramene" id="ONIVA03G25950.1">
    <property type="protein sequence ID" value="ONIVA03G25950.1"/>
    <property type="gene ID" value="ONIVA03G25950"/>
</dbReference>
<feature type="compositionally biased region" description="Basic residues" evidence="1">
    <location>
        <begin position="39"/>
        <end position="60"/>
    </location>
</feature>
<evidence type="ECO:0000313" key="2">
    <source>
        <dbReference type="EnsemblPlants" id="ONIVA03G25950.1"/>
    </source>
</evidence>
<organism evidence="2">
    <name type="scientific">Oryza nivara</name>
    <name type="common">Indian wild rice</name>
    <name type="synonym">Oryza sativa f. spontanea</name>
    <dbReference type="NCBI Taxonomy" id="4536"/>
    <lineage>
        <taxon>Eukaryota</taxon>
        <taxon>Viridiplantae</taxon>
        <taxon>Streptophyta</taxon>
        <taxon>Embryophyta</taxon>
        <taxon>Tracheophyta</taxon>
        <taxon>Spermatophyta</taxon>
        <taxon>Magnoliopsida</taxon>
        <taxon>Liliopsida</taxon>
        <taxon>Poales</taxon>
        <taxon>Poaceae</taxon>
        <taxon>BOP clade</taxon>
        <taxon>Oryzoideae</taxon>
        <taxon>Oryzeae</taxon>
        <taxon>Oryzinae</taxon>
        <taxon>Oryza</taxon>
    </lineage>
</organism>
<feature type="region of interest" description="Disordered" evidence="1">
    <location>
        <begin position="1"/>
        <end position="195"/>
    </location>
</feature>
<dbReference type="AlphaFoldDB" id="A0A0E0GQ39"/>
<evidence type="ECO:0000256" key="1">
    <source>
        <dbReference type="SAM" id="MobiDB-lite"/>
    </source>
</evidence>
<feature type="compositionally biased region" description="Low complexity" evidence="1">
    <location>
        <begin position="77"/>
        <end position="137"/>
    </location>
</feature>
<reference evidence="2" key="1">
    <citation type="submission" date="2015-04" db="UniProtKB">
        <authorList>
            <consortium name="EnsemblPlants"/>
        </authorList>
    </citation>
    <scope>IDENTIFICATION</scope>
    <source>
        <strain evidence="2">SL10</strain>
    </source>
</reference>
<dbReference type="Proteomes" id="UP000006591">
    <property type="component" value="Chromosome 3"/>
</dbReference>
<dbReference type="EnsemblPlants" id="ONIVA03G25950.1">
    <property type="protein sequence ID" value="ONIVA03G25950.1"/>
    <property type="gene ID" value="ONIVA03G25950"/>
</dbReference>
<protein>
    <submittedName>
        <fullName evidence="2">Uncharacterized protein</fullName>
    </submittedName>
</protein>
<feature type="compositionally biased region" description="Low complexity" evidence="1">
    <location>
        <begin position="179"/>
        <end position="192"/>
    </location>
</feature>
<dbReference type="HOGENOM" id="CLU_1047266_0_0_1"/>
<reference evidence="2" key="2">
    <citation type="submission" date="2018-04" db="EMBL/GenBank/DDBJ databases">
        <title>OnivRS2 (Oryza nivara Reference Sequence Version 2).</title>
        <authorList>
            <person name="Zhang J."/>
            <person name="Kudrna D."/>
            <person name="Lee S."/>
            <person name="Talag J."/>
            <person name="Rajasekar S."/>
            <person name="Welchert J."/>
            <person name="Hsing Y.-I."/>
            <person name="Wing R.A."/>
        </authorList>
    </citation>
    <scope>NUCLEOTIDE SEQUENCE [LARGE SCALE GENOMIC DNA]</scope>
    <source>
        <strain evidence="2">SL10</strain>
    </source>
</reference>